<accession>A0ABQ1X0I0</accession>
<evidence type="ECO:0008006" key="4">
    <source>
        <dbReference type="Google" id="ProtNLM"/>
    </source>
</evidence>
<protein>
    <recommendedName>
        <fullName evidence="4">AI-2E family transporter</fullName>
    </recommendedName>
</protein>
<keyword evidence="1" id="KW-0812">Transmembrane</keyword>
<proteinExistence type="predicted"/>
<feature type="transmembrane region" description="Helical" evidence="1">
    <location>
        <begin position="12"/>
        <end position="34"/>
    </location>
</feature>
<evidence type="ECO:0000313" key="2">
    <source>
        <dbReference type="EMBL" id="GGG53878.1"/>
    </source>
</evidence>
<organism evidence="2 3">
    <name type="scientific">Hymenobacter glacieicola</name>
    <dbReference type="NCBI Taxonomy" id="1562124"/>
    <lineage>
        <taxon>Bacteria</taxon>
        <taxon>Pseudomonadati</taxon>
        <taxon>Bacteroidota</taxon>
        <taxon>Cytophagia</taxon>
        <taxon>Cytophagales</taxon>
        <taxon>Hymenobacteraceae</taxon>
        <taxon>Hymenobacter</taxon>
    </lineage>
</organism>
<dbReference type="Proteomes" id="UP000601361">
    <property type="component" value="Unassembled WGS sequence"/>
</dbReference>
<gene>
    <name evidence="2" type="ORF">GCM10011378_32590</name>
</gene>
<comment type="caution">
    <text evidence="2">The sequence shown here is derived from an EMBL/GenBank/DDBJ whole genome shotgun (WGS) entry which is preliminary data.</text>
</comment>
<feature type="transmembrane region" description="Helical" evidence="1">
    <location>
        <begin position="40"/>
        <end position="58"/>
    </location>
</feature>
<keyword evidence="1" id="KW-1133">Transmembrane helix</keyword>
<reference evidence="3" key="1">
    <citation type="journal article" date="2019" name="Int. J. Syst. Evol. Microbiol.">
        <title>The Global Catalogue of Microorganisms (GCM) 10K type strain sequencing project: providing services to taxonomists for standard genome sequencing and annotation.</title>
        <authorList>
            <consortium name="The Broad Institute Genomics Platform"/>
            <consortium name="The Broad Institute Genome Sequencing Center for Infectious Disease"/>
            <person name="Wu L."/>
            <person name="Ma J."/>
        </authorList>
    </citation>
    <scope>NUCLEOTIDE SEQUENCE [LARGE SCALE GENOMIC DNA]</scope>
    <source>
        <strain evidence="3">CGMCC 1.12990</strain>
    </source>
</reference>
<sequence>MSSNTIQAKAAVTNVISWIFGISVLVIGILNIVLVHPVPGIIYLLLSLVFLPPVNTFFKNKMGVSIPRVVQIILAVIIIQFTLGVSDLGDMIDDWLI</sequence>
<dbReference type="EMBL" id="BMGS01000009">
    <property type="protein sequence ID" value="GGG53878.1"/>
    <property type="molecule type" value="Genomic_DNA"/>
</dbReference>
<name>A0ABQ1X0I0_9BACT</name>
<keyword evidence="1" id="KW-0472">Membrane</keyword>
<feature type="transmembrane region" description="Helical" evidence="1">
    <location>
        <begin position="70"/>
        <end position="89"/>
    </location>
</feature>
<evidence type="ECO:0000256" key="1">
    <source>
        <dbReference type="SAM" id="Phobius"/>
    </source>
</evidence>
<keyword evidence="3" id="KW-1185">Reference proteome</keyword>
<evidence type="ECO:0000313" key="3">
    <source>
        <dbReference type="Proteomes" id="UP000601361"/>
    </source>
</evidence>